<dbReference type="EMBL" id="CAJNOO010000778">
    <property type="protein sequence ID" value="CAF1031706.1"/>
    <property type="molecule type" value="Genomic_DNA"/>
</dbReference>
<evidence type="ECO:0000313" key="3">
    <source>
        <dbReference type="EMBL" id="CAF1038180.1"/>
    </source>
</evidence>
<evidence type="ECO:0000313" key="2">
    <source>
        <dbReference type="EMBL" id="CAF1031706.1"/>
    </source>
</evidence>
<keyword evidence="1" id="KW-0732">Signal</keyword>
<evidence type="ECO:0000256" key="1">
    <source>
        <dbReference type="SAM" id="SignalP"/>
    </source>
</evidence>
<proteinExistence type="predicted"/>
<dbReference type="Proteomes" id="UP000663836">
    <property type="component" value="Unassembled WGS sequence"/>
</dbReference>
<feature type="signal peptide" evidence="1">
    <location>
        <begin position="1"/>
        <end position="16"/>
    </location>
</feature>
<dbReference type="Proteomes" id="UP000663882">
    <property type="component" value="Unassembled WGS sequence"/>
</dbReference>
<dbReference type="EMBL" id="CAJNOT010000624">
    <property type="protein sequence ID" value="CAF1038180.1"/>
    <property type="molecule type" value="Genomic_DNA"/>
</dbReference>
<reference evidence="2" key="1">
    <citation type="submission" date="2021-02" db="EMBL/GenBank/DDBJ databases">
        <authorList>
            <person name="Nowell W R."/>
        </authorList>
    </citation>
    <scope>NUCLEOTIDE SEQUENCE</scope>
</reference>
<feature type="chain" id="PRO_5035601071" evidence="1">
    <location>
        <begin position="17"/>
        <end position="82"/>
    </location>
</feature>
<accession>A0A814J0G7</accession>
<evidence type="ECO:0000313" key="4">
    <source>
        <dbReference type="EMBL" id="CAF3613642.1"/>
    </source>
</evidence>
<protein>
    <submittedName>
        <fullName evidence="2">Uncharacterized protein</fullName>
    </submittedName>
</protein>
<organism evidence="2 6">
    <name type="scientific">Rotaria sordida</name>
    <dbReference type="NCBI Taxonomy" id="392033"/>
    <lineage>
        <taxon>Eukaryota</taxon>
        <taxon>Metazoa</taxon>
        <taxon>Spiralia</taxon>
        <taxon>Gnathifera</taxon>
        <taxon>Rotifera</taxon>
        <taxon>Eurotatoria</taxon>
        <taxon>Bdelloidea</taxon>
        <taxon>Philodinida</taxon>
        <taxon>Philodinidae</taxon>
        <taxon>Rotaria</taxon>
    </lineage>
</organism>
<dbReference type="Proteomes" id="UP000663823">
    <property type="component" value="Unassembled WGS sequence"/>
</dbReference>
<evidence type="ECO:0000313" key="5">
    <source>
        <dbReference type="EMBL" id="CAF3738558.1"/>
    </source>
</evidence>
<dbReference type="OrthoDB" id="10030351at2759"/>
<dbReference type="Proteomes" id="UP000663864">
    <property type="component" value="Unassembled WGS sequence"/>
</dbReference>
<dbReference type="EMBL" id="CAJOBD010000207">
    <property type="protein sequence ID" value="CAF3613642.1"/>
    <property type="molecule type" value="Genomic_DNA"/>
</dbReference>
<dbReference type="AlphaFoldDB" id="A0A814J0G7"/>
<gene>
    <name evidence="4" type="ORF">JBS370_LOCUS4424</name>
    <name evidence="5" type="ORF">OTI717_LOCUS14877</name>
    <name evidence="2" type="ORF">RFH988_LOCUS15749</name>
    <name evidence="3" type="ORF">ZHD862_LOCUS14408</name>
</gene>
<comment type="caution">
    <text evidence="2">The sequence shown here is derived from an EMBL/GenBank/DDBJ whole genome shotgun (WGS) entry which is preliminary data.</text>
</comment>
<dbReference type="EMBL" id="CAJOAX010001702">
    <property type="protein sequence ID" value="CAF3738558.1"/>
    <property type="molecule type" value="Genomic_DNA"/>
</dbReference>
<name>A0A814J0G7_9BILA</name>
<evidence type="ECO:0000313" key="6">
    <source>
        <dbReference type="Proteomes" id="UP000663882"/>
    </source>
</evidence>
<sequence length="82" mass="9225">MLVLLLFVILIDSLSSIEIKQSPKQFKIQENSPNGTIIGTIQTNPSNYLMNLIDDANGRFRLNSIGQLIVSTFIYTFLFSKS</sequence>